<protein>
    <submittedName>
        <fullName evidence="9">Hydrogenase maturation factor HypB</fullName>
    </submittedName>
</protein>
<keyword evidence="6" id="KW-0862">Zinc</keyword>
<evidence type="ECO:0000256" key="7">
    <source>
        <dbReference type="ARBA" id="ARBA00023134"/>
    </source>
</evidence>
<dbReference type="SUPFAM" id="SSF52540">
    <property type="entry name" value="P-loop containing nucleoside triphosphate hydrolases"/>
    <property type="match status" value="1"/>
</dbReference>
<dbReference type="GO" id="GO:0051604">
    <property type="term" value="P:protein maturation"/>
    <property type="evidence" value="ECO:0007669"/>
    <property type="project" value="InterPro"/>
</dbReference>
<keyword evidence="7" id="KW-0342">GTP-binding</keyword>
<accession>A0A645EVC4</accession>
<dbReference type="Gene3D" id="3.40.50.300">
    <property type="entry name" value="P-loop containing nucleotide triphosphate hydrolases"/>
    <property type="match status" value="1"/>
</dbReference>
<evidence type="ECO:0000256" key="1">
    <source>
        <dbReference type="ARBA" id="ARBA00006211"/>
    </source>
</evidence>
<feature type="domain" description="CobW/HypB/UreG nucleotide-binding" evidence="8">
    <location>
        <begin position="2"/>
        <end position="132"/>
    </location>
</feature>
<gene>
    <name evidence="9" type="primary">hypB_24</name>
    <name evidence="9" type="ORF">SDC9_151691</name>
</gene>
<evidence type="ECO:0000259" key="8">
    <source>
        <dbReference type="Pfam" id="PF02492"/>
    </source>
</evidence>
<dbReference type="InterPro" id="IPR003495">
    <property type="entry name" value="CobW/HypB/UreG_nucleotide-bd"/>
</dbReference>
<evidence type="ECO:0000256" key="2">
    <source>
        <dbReference type="ARBA" id="ARBA00022596"/>
    </source>
</evidence>
<sequence>MIVGDQYGEVDAERMRNHGAPVTQIETHDSCHLNAEQVRAVLEAAVPAGTRLVLIESVGNLVCPVAFDLGEEAKIALLSTPEGEEKPVKYPGLFAVAALVLLTKADLAPVLEWNRELCLANLRTVNPEAKVLELSARSGDGFPAWIEYLKRSVKTS</sequence>
<evidence type="ECO:0000256" key="4">
    <source>
        <dbReference type="ARBA" id="ARBA00022741"/>
    </source>
</evidence>
<dbReference type="NCBIfam" id="TIGR00073">
    <property type="entry name" value="hypB"/>
    <property type="match status" value="1"/>
</dbReference>
<dbReference type="GO" id="GO:0008270">
    <property type="term" value="F:zinc ion binding"/>
    <property type="evidence" value="ECO:0007669"/>
    <property type="project" value="TreeGrafter"/>
</dbReference>
<evidence type="ECO:0000256" key="6">
    <source>
        <dbReference type="ARBA" id="ARBA00022833"/>
    </source>
</evidence>
<dbReference type="GO" id="GO:0003924">
    <property type="term" value="F:GTPase activity"/>
    <property type="evidence" value="ECO:0007669"/>
    <property type="project" value="InterPro"/>
</dbReference>
<dbReference type="GO" id="GO:0016151">
    <property type="term" value="F:nickel cation binding"/>
    <property type="evidence" value="ECO:0007669"/>
    <property type="project" value="InterPro"/>
</dbReference>
<keyword evidence="3" id="KW-0479">Metal-binding</keyword>
<dbReference type="GO" id="GO:0005525">
    <property type="term" value="F:GTP binding"/>
    <property type="evidence" value="ECO:0007669"/>
    <property type="project" value="UniProtKB-KW"/>
</dbReference>
<dbReference type="PIRSF" id="PIRSF005624">
    <property type="entry name" value="Ni-bind_GTPase"/>
    <property type="match status" value="1"/>
</dbReference>
<dbReference type="Pfam" id="PF02492">
    <property type="entry name" value="cobW"/>
    <property type="match status" value="1"/>
</dbReference>
<keyword evidence="5" id="KW-0378">Hydrolase</keyword>
<comment type="caution">
    <text evidence="9">The sequence shown here is derived from an EMBL/GenBank/DDBJ whole genome shotgun (WGS) entry which is preliminary data.</text>
</comment>
<dbReference type="PANTHER" id="PTHR30134">
    <property type="entry name" value="HYDROGENASE PROTEIN ASSEMBLY PROTEIN, NICKEL CHAPERONE"/>
    <property type="match status" value="1"/>
</dbReference>
<name>A0A645EVC4_9ZZZZ</name>
<reference evidence="9" key="1">
    <citation type="submission" date="2019-08" db="EMBL/GenBank/DDBJ databases">
        <authorList>
            <person name="Kucharzyk K."/>
            <person name="Murdoch R.W."/>
            <person name="Higgins S."/>
            <person name="Loffler F."/>
        </authorList>
    </citation>
    <scope>NUCLEOTIDE SEQUENCE</scope>
</reference>
<organism evidence="9">
    <name type="scientific">bioreactor metagenome</name>
    <dbReference type="NCBI Taxonomy" id="1076179"/>
    <lineage>
        <taxon>unclassified sequences</taxon>
        <taxon>metagenomes</taxon>
        <taxon>ecological metagenomes</taxon>
    </lineage>
</organism>
<dbReference type="PANTHER" id="PTHR30134:SF2">
    <property type="entry name" value="HYDROGENASE MATURATION FACTOR HYPB"/>
    <property type="match status" value="1"/>
</dbReference>
<dbReference type="AlphaFoldDB" id="A0A645EVC4"/>
<dbReference type="EMBL" id="VSSQ01050359">
    <property type="protein sequence ID" value="MPN04453.1"/>
    <property type="molecule type" value="Genomic_DNA"/>
</dbReference>
<dbReference type="InterPro" id="IPR004392">
    <property type="entry name" value="Hyd_mat_HypB"/>
</dbReference>
<dbReference type="InterPro" id="IPR027417">
    <property type="entry name" value="P-loop_NTPase"/>
</dbReference>
<keyword evidence="2" id="KW-0533">Nickel</keyword>
<evidence type="ECO:0000313" key="9">
    <source>
        <dbReference type="EMBL" id="MPN04453.1"/>
    </source>
</evidence>
<keyword evidence="4" id="KW-0547">Nucleotide-binding</keyword>
<evidence type="ECO:0000256" key="5">
    <source>
        <dbReference type="ARBA" id="ARBA00022801"/>
    </source>
</evidence>
<comment type="similarity">
    <text evidence="1">Belongs to the SIMIBI class G3E GTPase family. HypB/HupM subfamily.</text>
</comment>
<proteinExistence type="inferred from homology"/>
<evidence type="ECO:0000256" key="3">
    <source>
        <dbReference type="ARBA" id="ARBA00022723"/>
    </source>
</evidence>